<dbReference type="GO" id="GO:0031405">
    <property type="term" value="F:lipoic acid binding"/>
    <property type="evidence" value="ECO:0007669"/>
    <property type="project" value="TreeGrafter"/>
</dbReference>
<evidence type="ECO:0000256" key="4">
    <source>
        <dbReference type="ARBA" id="ARBA00022737"/>
    </source>
</evidence>
<dbReference type="EC" id="2.3.1.12" evidence="9"/>
<dbReference type="InterPro" id="IPR004167">
    <property type="entry name" value="PSBD"/>
</dbReference>
<dbReference type="Pfam" id="PF02817">
    <property type="entry name" value="E3_binding"/>
    <property type="match status" value="1"/>
</dbReference>
<evidence type="ECO:0000256" key="10">
    <source>
        <dbReference type="SAM" id="MobiDB-lite"/>
    </source>
</evidence>
<reference evidence="13 14" key="1">
    <citation type="submission" date="2020-08" db="EMBL/GenBank/DDBJ databases">
        <title>Genomic Encyclopedia of Type Strains, Phase III (KMG-III): the genomes of soil and plant-associated and newly described type strains.</title>
        <authorList>
            <person name="Whitman W."/>
        </authorList>
    </citation>
    <scope>NUCLEOTIDE SEQUENCE [LARGE SCALE GENOMIC DNA]</scope>
    <source>
        <strain evidence="13 14">CECT 8654</strain>
    </source>
</reference>
<dbReference type="InterPro" id="IPR023213">
    <property type="entry name" value="CAT-like_dom_sf"/>
</dbReference>
<dbReference type="SUPFAM" id="SSF47005">
    <property type="entry name" value="Peripheral subunit-binding domain of 2-oxo acid dehydrogenase complex"/>
    <property type="match status" value="1"/>
</dbReference>
<dbReference type="CDD" id="cd06849">
    <property type="entry name" value="lipoyl_domain"/>
    <property type="match status" value="2"/>
</dbReference>
<evidence type="ECO:0000256" key="7">
    <source>
        <dbReference type="ARBA" id="ARBA00025211"/>
    </source>
</evidence>
<comment type="catalytic activity">
    <reaction evidence="8 9">
        <text>N(6)-[(R)-dihydrolipoyl]-L-lysyl-[protein] + acetyl-CoA = N(6)-[(R)-S(8)-acetyldihydrolipoyl]-L-lysyl-[protein] + CoA</text>
        <dbReference type="Rhea" id="RHEA:17017"/>
        <dbReference type="Rhea" id="RHEA-COMP:10475"/>
        <dbReference type="Rhea" id="RHEA-COMP:10478"/>
        <dbReference type="ChEBI" id="CHEBI:57287"/>
        <dbReference type="ChEBI" id="CHEBI:57288"/>
        <dbReference type="ChEBI" id="CHEBI:83100"/>
        <dbReference type="ChEBI" id="CHEBI:83111"/>
        <dbReference type="EC" id="2.3.1.12"/>
    </reaction>
</comment>
<dbReference type="InterPro" id="IPR050743">
    <property type="entry name" value="2-oxoacid_DH_E2_comp"/>
</dbReference>
<feature type="compositionally biased region" description="Basic and acidic residues" evidence="10">
    <location>
        <begin position="203"/>
        <end position="230"/>
    </location>
</feature>
<name>A0A7W4W2N3_9GAMM</name>
<organism evidence="13 14">
    <name type="scientific">Litorivivens lipolytica</name>
    <dbReference type="NCBI Taxonomy" id="1524264"/>
    <lineage>
        <taxon>Bacteria</taxon>
        <taxon>Pseudomonadati</taxon>
        <taxon>Pseudomonadota</taxon>
        <taxon>Gammaproteobacteria</taxon>
        <taxon>Litorivivens</taxon>
    </lineage>
</organism>
<dbReference type="FunFam" id="3.30.559.10:FF:000004">
    <property type="entry name" value="Acetyltransferase component of pyruvate dehydrogenase complex"/>
    <property type="match status" value="1"/>
</dbReference>
<dbReference type="RefSeq" id="WP_183408535.1">
    <property type="nucleotide sequence ID" value="NZ_JACHWY010000001.1"/>
</dbReference>
<feature type="region of interest" description="Disordered" evidence="10">
    <location>
        <begin position="194"/>
        <end position="246"/>
    </location>
</feature>
<dbReference type="Gene3D" id="3.30.559.10">
    <property type="entry name" value="Chloramphenicol acetyltransferase-like domain"/>
    <property type="match status" value="1"/>
</dbReference>
<dbReference type="SUPFAM" id="SSF51230">
    <property type="entry name" value="Single hybrid motif"/>
    <property type="match status" value="2"/>
</dbReference>
<keyword evidence="6 9" id="KW-0012">Acyltransferase</keyword>
<keyword evidence="5 9" id="KW-0450">Lipoyl</keyword>
<comment type="caution">
    <text evidence="13">The sequence shown here is derived from an EMBL/GenBank/DDBJ whole genome shotgun (WGS) entry which is preliminary data.</text>
</comment>
<feature type="domain" description="Lipoyl-binding" evidence="11">
    <location>
        <begin position="119"/>
        <end position="193"/>
    </location>
</feature>
<dbReference type="PANTHER" id="PTHR43178">
    <property type="entry name" value="DIHYDROLIPOAMIDE ACETYLTRANSFERASE COMPONENT OF PYRUVATE DEHYDROGENASE COMPLEX"/>
    <property type="match status" value="1"/>
</dbReference>
<dbReference type="AlphaFoldDB" id="A0A7W4W2N3"/>
<dbReference type="Gene3D" id="4.10.320.10">
    <property type="entry name" value="E3-binding domain"/>
    <property type="match status" value="1"/>
</dbReference>
<evidence type="ECO:0000259" key="12">
    <source>
        <dbReference type="PROSITE" id="PS51826"/>
    </source>
</evidence>
<feature type="compositionally biased region" description="Low complexity" evidence="10">
    <location>
        <begin position="103"/>
        <end position="119"/>
    </location>
</feature>
<dbReference type="PANTHER" id="PTHR43178:SF2">
    <property type="entry name" value="DIHYDROLIPOYLLYSINE-RESIDUE ACETYLTRANSFERASE COMPONENT OF PYRUVATE DEHYDROGENASE COMPLEX"/>
    <property type="match status" value="1"/>
</dbReference>
<evidence type="ECO:0000256" key="6">
    <source>
        <dbReference type="ARBA" id="ARBA00023315"/>
    </source>
</evidence>
<dbReference type="InterPro" id="IPR006256">
    <property type="entry name" value="AcTrfase_Pyrv_DH_cplx"/>
</dbReference>
<keyword evidence="3 9" id="KW-0808">Transferase</keyword>
<evidence type="ECO:0000256" key="1">
    <source>
        <dbReference type="ARBA" id="ARBA00007317"/>
    </source>
</evidence>
<comment type="function">
    <text evidence="7">The pyruvate dehydrogenase complex catalyzes the overall conversion of pyruvate to acetyl-CoA and CO(2). It contains multiple copies of three enzymatic components: pyruvate dehydrogenase (E1), dihydrolipoamide acetyltransferase (E2) and lipoamide dehydrogenase (E3).</text>
</comment>
<evidence type="ECO:0000256" key="3">
    <source>
        <dbReference type="ARBA" id="ARBA00022679"/>
    </source>
</evidence>
<comment type="similarity">
    <text evidence="1 9">Belongs to the 2-oxoacid dehydrogenase family.</text>
</comment>
<dbReference type="GO" id="GO:0045254">
    <property type="term" value="C:pyruvate dehydrogenase complex"/>
    <property type="evidence" value="ECO:0007669"/>
    <property type="project" value="UniProtKB-UniRule"/>
</dbReference>
<evidence type="ECO:0000256" key="2">
    <source>
        <dbReference type="ARBA" id="ARBA00011484"/>
    </source>
</evidence>
<comment type="subunit">
    <text evidence="2 9">Forms a 24-polypeptide structural core with octahedral symmetry.</text>
</comment>
<sequence length="546" mass="57462">MSKETIKIPDIGSESAEVIEISVAVGDEVAAEDSLVVLESDKASMEVPCPKAGKITAILVKEGQSISEGDDLVEIELTGESDESAEPEPAAAESKTEDKPAAEEAQPESASDAESSGASQTVTVPDIGTDDEVDVIEVCVAEGDEISEGDSLVVLESDKASMEIPSPYSGKVESIALSVGEKAKKGDDLLVMQVAGSVTSEKPAAEEKPAPKPEPDSKADAPKSAEKPKSETPALAEKASKAPGGEVYAGPAVRKLAREFSIDIKAVTGSGPKGRVLKEDLQAYVKNLVENKSPAANGSAGAGIPAVPEVDFAQFGDVVTEPASKLHKLTAANMHRSWLNVPHVTQWDDADITELEAFRKGLKAEAEKKGVKMTPLPFLLKACAAALKANPKFNASLADNGETLVFKQYVHIGIAVDTPAGLVVPVVRDVDKKSLWELAEETAQLAAKAKDRKLKPQEMQGGCFTISSLGNIGGLGFTPIVNTPEVGILGVSKLTVKPVWNGSEFVPREMLPLSLSYDHRAINGADAGRFFSTLNEVLGDIRRLLL</sequence>
<dbReference type="Pfam" id="PF00198">
    <property type="entry name" value="2-oxoacid_dh"/>
    <property type="match status" value="1"/>
</dbReference>
<comment type="cofactor">
    <cofactor evidence="9">
        <name>(R)-lipoate</name>
        <dbReference type="ChEBI" id="CHEBI:83088"/>
    </cofactor>
    <text evidence="9">Binds 2 lipoyl cofactors covalently.</text>
</comment>
<dbReference type="SUPFAM" id="SSF52777">
    <property type="entry name" value="CoA-dependent acyltransferases"/>
    <property type="match status" value="1"/>
</dbReference>
<accession>A0A7W4W2N3</accession>
<dbReference type="InterPro" id="IPR011053">
    <property type="entry name" value="Single_hybrid_motif"/>
</dbReference>
<dbReference type="PROSITE" id="PS00189">
    <property type="entry name" value="LIPOYL"/>
    <property type="match status" value="2"/>
</dbReference>
<protein>
    <recommendedName>
        <fullName evidence="9">Acetyltransferase component of pyruvate dehydrogenase complex</fullName>
        <ecNumber evidence="9">2.3.1.12</ecNumber>
    </recommendedName>
</protein>
<keyword evidence="4" id="KW-0677">Repeat</keyword>
<dbReference type="NCBIfam" id="TIGR01348">
    <property type="entry name" value="PDHac_trf_long"/>
    <property type="match status" value="1"/>
</dbReference>
<evidence type="ECO:0000256" key="8">
    <source>
        <dbReference type="ARBA" id="ARBA00048370"/>
    </source>
</evidence>
<dbReference type="Pfam" id="PF00364">
    <property type="entry name" value="Biotin_lipoyl"/>
    <property type="match status" value="2"/>
</dbReference>
<dbReference type="GO" id="GO:0005737">
    <property type="term" value="C:cytoplasm"/>
    <property type="evidence" value="ECO:0007669"/>
    <property type="project" value="TreeGrafter"/>
</dbReference>
<dbReference type="InterPro" id="IPR003016">
    <property type="entry name" value="2-oxoA_DH_lipoyl-BS"/>
</dbReference>
<dbReference type="Proteomes" id="UP000537130">
    <property type="component" value="Unassembled WGS sequence"/>
</dbReference>
<evidence type="ECO:0000259" key="11">
    <source>
        <dbReference type="PROSITE" id="PS50968"/>
    </source>
</evidence>
<evidence type="ECO:0000313" key="13">
    <source>
        <dbReference type="EMBL" id="MBB3045809.1"/>
    </source>
</evidence>
<dbReference type="InterPro" id="IPR001078">
    <property type="entry name" value="2-oxoacid_DH_actylTfrase"/>
</dbReference>
<dbReference type="Gene3D" id="2.40.50.100">
    <property type="match status" value="2"/>
</dbReference>
<dbReference type="GO" id="GO:0004742">
    <property type="term" value="F:dihydrolipoyllysine-residue acetyltransferase activity"/>
    <property type="evidence" value="ECO:0007669"/>
    <property type="project" value="UniProtKB-UniRule"/>
</dbReference>
<dbReference type="InterPro" id="IPR036625">
    <property type="entry name" value="E3-bd_dom_sf"/>
</dbReference>
<feature type="domain" description="Lipoyl-binding" evidence="11">
    <location>
        <begin position="3"/>
        <end position="76"/>
    </location>
</feature>
<evidence type="ECO:0000256" key="9">
    <source>
        <dbReference type="RuleBase" id="RU361137"/>
    </source>
</evidence>
<keyword evidence="14" id="KW-1185">Reference proteome</keyword>
<dbReference type="EMBL" id="JACHWY010000001">
    <property type="protein sequence ID" value="MBB3045809.1"/>
    <property type="molecule type" value="Genomic_DNA"/>
</dbReference>
<feature type="compositionally biased region" description="Acidic residues" evidence="10">
    <location>
        <begin position="69"/>
        <end position="86"/>
    </location>
</feature>
<evidence type="ECO:0000256" key="5">
    <source>
        <dbReference type="ARBA" id="ARBA00022823"/>
    </source>
</evidence>
<evidence type="ECO:0000313" key="14">
    <source>
        <dbReference type="Proteomes" id="UP000537130"/>
    </source>
</evidence>
<feature type="region of interest" description="Disordered" evidence="10">
    <location>
        <begin position="69"/>
        <end position="133"/>
    </location>
</feature>
<dbReference type="PROSITE" id="PS51826">
    <property type="entry name" value="PSBD"/>
    <property type="match status" value="1"/>
</dbReference>
<dbReference type="GO" id="GO:0006086">
    <property type="term" value="P:pyruvate decarboxylation to acetyl-CoA"/>
    <property type="evidence" value="ECO:0007669"/>
    <property type="project" value="UniProtKB-UniRule"/>
</dbReference>
<dbReference type="PROSITE" id="PS50968">
    <property type="entry name" value="BIOTINYL_LIPOYL"/>
    <property type="match status" value="2"/>
</dbReference>
<gene>
    <name evidence="13" type="ORF">FHR99_000045</name>
</gene>
<dbReference type="InterPro" id="IPR000089">
    <property type="entry name" value="Biotin_lipoyl"/>
</dbReference>
<proteinExistence type="inferred from homology"/>
<feature type="domain" description="Peripheral subunit-binding (PSBD)" evidence="12">
    <location>
        <begin position="248"/>
        <end position="285"/>
    </location>
</feature>
<keyword evidence="13" id="KW-0670">Pyruvate</keyword>